<dbReference type="InterPro" id="IPR011195">
    <property type="entry name" value="UCP010256"/>
</dbReference>
<dbReference type="PANTHER" id="PTHR39338">
    <property type="entry name" value="BLL5662 PROTEIN-RELATED"/>
    <property type="match status" value="1"/>
</dbReference>
<sequence>MPASLPANILKFCTLLRHNGYQAGHEESALALQVLVTENLFDNINFYHLLRAVFCRKKEDLEKFDALFKSFWRDRLTGETSSAPPPPKQREKKNKAIAISQWLNGKGNDDDPITTATWSSEGRLEGRDFSVLRDDGLEDMRRIIHSLSRKLASRTKRRYEKTNRVTLPDIRRTLRKNMRKGGELLELVYRRPKRNKIKLLLLCDVSRSMELYSGFFLLFMYAFRQVYAATETFIFSTVLERITPYLQQSKFNEILPLLHQQTLGWNGGTRIGECLDAFVEQNGNMVDKKTIVVIISDGWDQGATAPIEHNMHLIHQRSRKILWLNPLAGYTEYRPETAGMKAAYPHIDFLAPVHNLESLARIIRYL</sequence>
<dbReference type="EMBL" id="JSVC01000009">
    <property type="protein sequence ID" value="KIC94994.1"/>
    <property type="molecule type" value="Genomic_DNA"/>
</dbReference>
<dbReference type="SUPFAM" id="SSF53300">
    <property type="entry name" value="vWA-like"/>
    <property type="match status" value="1"/>
</dbReference>
<evidence type="ECO:0008006" key="3">
    <source>
        <dbReference type="Google" id="ProtNLM"/>
    </source>
</evidence>
<keyword evidence="2" id="KW-1185">Reference proteome</keyword>
<dbReference type="Pfam" id="PF05762">
    <property type="entry name" value="VWA_CoxE"/>
    <property type="match status" value="1"/>
</dbReference>
<evidence type="ECO:0000313" key="1">
    <source>
        <dbReference type="EMBL" id="KIC94994.1"/>
    </source>
</evidence>
<dbReference type="STRING" id="1349421.OI18_08900"/>
<dbReference type="RefSeq" id="WP_039139097.1">
    <property type="nucleotide sequence ID" value="NZ_JSVC01000009.1"/>
</dbReference>
<protein>
    <recommendedName>
        <fullName evidence="3">VWA containing CoxE family protein</fullName>
    </recommendedName>
</protein>
<organism evidence="1 2">
    <name type="scientific">Flavihumibacter solisilvae</name>
    <dbReference type="NCBI Taxonomy" id="1349421"/>
    <lineage>
        <taxon>Bacteria</taxon>
        <taxon>Pseudomonadati</taxon>
        <taxon>Bacteroidota</taxon>
        <taxon>Chitinophagia</taxon>
        <taxon>Chitinophagales</taxon>
        <taxon>Chitinophagaceae</taxon>
        <taxon>Flavihumibacter</taxon>
    </lineage>
</organism>
<dbReference type="InterPro" id="IPR036465">
    <property type="entry name" value="vWFA_dom_sf"/>
</dbReference>
<dbReference type="PANTHER" id="PTHR39338:SF6">
    <property type="entry name" value="BLL5662 PROTEIN"/>
    <property type="match status" value="1"/>
</dbReference>
<comment type="caution">
    <text evidence="1">The sequence shown here is derived from an EMBL/GenBank/DDBJ whole genome shotgun (WGS) entry which is preliminary data.</text>
</comment>
<reference evidence="1 2" key="1">
    <citation type="submission" date="2014-11" db="EMBL/GenBank/DDBJ databases">
        <title>Genome sequence of Flavihumibacter solisilvae 3-3.</title>
        <authorList>
            <person name="Zhou G."/>
            <person name="Li M."/>
            <person name="Wang G."/>
        </authorList>
    </citation>
    <scope>NUCLEOTIDE SEQUENCE [LARGE SCALE GENOMIC DNA]</scope>
    <source>
        <strain evidence="1 2">3-3</strain>
    </source>
</reference>
<name>A0A0C1IX01_9BACT</name>
<gene>
    <name evidence="1" type="ORF">OI18_08900</name>
</gene>
<dbReference type="Proteomes" id="UP000031408">
    <property type="component" value="Unassembled WGS sequence"/>
</dbReference>
<accession>A0A0C1IX01</accession>
<evidence type="ECO:0000313" key="2">
    <source>
        <dbReference type="Proteomes" id="UP000031408"/>
    </source>
</evidence>
<dbReference type="InterPro" id="IPR008912">
    <property type="entry name" value="Uncharacterised_CoxE"/>
</dbReference>
<dbReference type="PIRSF" id="PIRSF010256">
    <property type="entry name" value="CoxE_vWa"/>
    <property type="match status" value="1"/>
</dbReference>
<proteinExistence type="predicted"/>
<dbReference type="OrthoDB" id="9790469at2"/>
<dbReference type="AlphaFoldDB" id="A0A0C1IX01"/>